<dbReference type="InterPro" id="IPR050388">
    <property type="entry name" value="ABC_Ni/Peptide_Import"/>
</dbReference>
<evidence type="ECO:0000313" key="10">
    <source>
        <dbReference type="EMBL" id="UQF79617.1"/>
    </source>
</evidence>
<evidence type="ECO:0000256" key="2">
    <source>
        <dbReference type="ARBA" id="ARBA00005417"/>
    </source>
</evidence>
<dbReference type="GO" id="GO:0005886">
    <property type="term" value="C:plasma membrane"/>
    <property type="evidence" value="ECO:0007669"/>
    <property type="project" value="UniProtKB-SubCell"/>
</dbReference>
<evidence type="ECO:0000256" key="4">
    <source>
        <dbReference type="ARBA" id="ARBA00022475"/>
    </source>
</evidence>
<sequence>MSIESSSQRPSGAGADAELLPGGEAADAQGAVVDTVYDGVQEATTQVDAAGFEKPAPGTVFCLRGFGVTFPAQGGEDVVASQQINLDLIKGQVLALVGESGSGKSVTAMGALGLLSANALVSGSAVLDCCRQNQELVGAAREILDQTRGEHVGVIFQEPTTALDPLFTIGDQIAEAIAIHGEGKGKRTTARQRRAVRTQVLNALSRAGLGGDQRETERIADSYPHQLSGGQLQRACIALATANNPSVLIADEPTTALDVTVQAEILDLLRQLASEGVAVLLITHDMGVVADVADAVAVMRHGRIIERGDVRTIFASPSHDYTRQLLAAVPRLNSLRGGAGDAASAGVGVAAVSGDGLAKVATVNSDGAASEGDGVASRAGDSGQPLVRIENLDVVYRNGRRQVHAVRGVSFDIARGQVLGLVGESGSGKSTIAGTLTGLVPIHSGSVQVDGLEVAGASGRKLRGVRSQTGIVFQNPASSLNPRRSVGASIGQPLQLHTNLTNAQRHQRVNELLEAVRLPASMAQRYPHEMSGGQRQRVAIARALALQPQLLIADEPTSALDVSVQAVVLELLASLQHELGFACLFVSHDLAVVEQVASQVVVLRQGQVVEAGKTTKVLSAPSDPYTQALVAAVPVPDPIIQAQRRAKRATALRAA</sequence>
<feature type="domain" description="ABC transporter" evidence="9">
    <location>
        <begin position="63"/>
        <end position="326"/>
    </location>
</feature>
<evidence type="ECO:0000256" key="6">
    <source>
        <dbReference type="ARBA" id="ARBA00022840"/>
    </source>
</evidence>
<dbReference type="FunFam" id="3.40.50.300:FF:000016">
    <property type="entry name" value="Oligopeptide ABC transporter ATP-binding component"/>
    <property type="match status" value="1"/>
</dbReference>
<dbReference type="PANTHER" id="PTHR43297">
    <property type="entry name" value="OLIGOPEPTIDE TRANSPORT ATP-BINDING PROTEIN APPD"/>
    <property type="match status" value="1"/>
</dbReference>
<dbReference type="Proteomes" id="UP000830236">
    <property type="component" value="Chromosome"/>
</dbReference>
<evidence type="ECO:0000313" key="11">
    <source>
        <dbReference type="Proteomes" id="UP000830236"/>
    </source>
</evidence>
<keyword evidence="7" id="KW-0472">Membrane</keyword>
<evidence type="ECO:0000256" key="7">
    <source>
        <dbReference type="ARBA" id="ARBA00023136"/>
    </source>
</evidence>
<comment type="subcellular location">
    <subcellularLocation>
        <location evidence="1">Cell membrane</location>
        <topology evidence="1">Peripheral membrane protein</topology>
    </subcellularLocation>
</comment>
<name>A0A9E7AQW3_9ACTO</name>
<dbReference type="PROSITE" id="PS50893">
    <property type="entry name" value="ABC_TRANSPORTER_2"/>
    <property type="match status" value="2"/>
</dbReference>
<evidence type="ECO:0000256" key="3">
    <source>
        <dbReference type="ARBA" id="ARBA00022448"/>
    </source>
</evidence>
<dbReference type="InterPro" id="IPR017871">
    <property type="entry name" value="ABC_transporter-like_CS"/>
</dbReference>
<feature type="compositionally biased region" description="Polar residues" evidence="8">
    <location>
        <begin position="1"/>
        <end position="10"/>
    </location>
</feature>
<dbReference type="Pfam" id="PF08352">
    <property type="entry name" value="oligo_HPY"/>
    <property type="match status" value="2"/>
</dbReference>
<dbReference type="InterPro" id="IPR013563">
    <property type="entry name" value="Oligopep_ABC_C"/>
</dbReference>
<protein>
    <submittedName>
        <fullName evidence="10">ABC transporter ATP-binding protein</fullName>
    </submittedName>
</protein>
<keyword evidence="6 10" id="KW-0067">ATP-binding</keyword>
<dbReference type="Gene3D" id="3.40.50.300">
    <property type="entry name" value="P-loop containing nucleotide triphosphate hydrolases"/>
    <property type="match status" value="2"/>
</dbReference>
<keyword evidence="4" id="KW-1003">Cell membrane</keyword>
<keyword evidence="5" id="KW-0547">Nucleotide-binding</keyword>
<dbReference type="GO" id="GO:0005524">
    <property type="term" value="F:ATP binding"/>
    <property type="evidence" value="ECO:0007669"/>
    <property type="project" value="UniProtKB-KW"/>
</dbReference>
<dbReference type="GO" id="GO:0016887">
    <property type="term" value="F:ATP hydrolysis activity"/>
    <property type="evidence" value="ECO:0007669"/>
    <property type="project" value="InterPro"/>
</dbReference>
<dbReference type="CDD" id="cd03257">
    <property type="entry name" value="ABC_NikE_OppD_transporters"/>
    <property type="match status" value="2"/>
</dbReference>
<evidence type="ECO:0000256" key="5">
    <source>
        <dbReference type="ARBA" id="ARBA00022741"/>
    </source>
</evidence>
<accession>A0A9E7AQW3</accession>
<evidence type="ECO:0000256" key="1">
    <source>
        <dbReference type="ARBA" id="ARBA00004202"/>
    </source>
</evidence>
<dbReference type="NCBIfam" id="NF008453">
    <property type="entry name" value="PRK11308.1"/>
    <property type="match status" value="2"/>
</dbReference>
<dbReference type="GO" id="GO:0015833">
    <property type="term" value="P:peptide transport"/>
    <property type="evidence" value="ECO:0007669"/>
    <property type="project" value="InterPro"/>
</dbReference>
<feature type="domain" description="ABC transporter" evidence="9">
    <location>
        <begin position="387"/>
        <end position="630"/>
    </location>
</feature>
<dbReference type="EMBL" id="CP097095">
    <property type="protein sequence ID" value="UQF79617.1"/>
    <property type="molecule type" value="Genomic_DNA"/>
</dbReference>
<comment type="similarity">
    <text evidence="2">Belongs to the ABC transporter superfamily.</text>
</comment>
<dbReference type="PROSITE" id="PS00211">
    <property type="entry name" value="ABC_TRANSPORTER_1"/>
    <property type="match status" value="2"/>
</dbReference>
<dbReference type="PANTHER" id="PTHR43297:SF2">
    <property type="entry name" value="DIPEPTIDE TRANSPORT ATP-BINDING PROTEIN DPPD"/>
    <property type="match status" value="1"/>
</dbReference>
<dbReference type="SMART" id="SM00382">
    <property type="entry name" value="AAA"/>
    <property type="match status" value="2"/>
</dbReference>
<dbReference type="Pfam" id="PF00005">
    <property type="entry name" value="ABC_tran"/>
    <property type="match status" value="2"/>
</dbReference>
<organism evidence="10 11">
    <name type="scientific">Actinomyces graevenitzii</name>
    <dbReference type="NCBI Taxonomy" id="55565"/>
    <lineage>
        <taxon>Bacteria</taxon>
        <taxon>Bacillati</taxon>
        <taxon>Actinomycetota</taxon>
        <taxon>Actinomycetes</taxon>
        <taxon>Actinomycetales</taxon>
        <taxon>Actinomycetaceae</taxon>
        <taxon>Actinomyces</taxon>
    </lineage>
</organism>
<proteinExistence type="inferred from homology"/>
<dbReference type="SUPFAM" id="SSF52540">
    <property type="entry name" value="P-loop containing nucleoside triphosphate hydrolases"/>
    <property type="match status" value="2"/>
</dbReference>
<reference evidence="10" key="1">
    <citation type="submission" date="2022-05" db="EMBL/GenBank/DDBJ databases">
        <title>Using nanopore sequencing to obtain complete genomes from saliva samples.</title>
        <authorList>
            <person name="Baker J.L."/>
        </authorList>
    </citation>
    <scope>NUCLEOTIDE SEQUENCE</scope>
    <source>
        <strain evidence="10">JCVI-JB-Ag32</strain>
    </source>
</reference>
<keyword evidence="3" id="KW-0813">Transport</keyword>
<dbReference type="InterPro" id="IPR003593">
    <property type="entry name" value="AAA+_ATPase"/>
</dbReference>
<feature type="region of interest" description="Disordered" evidence="8">
    <location>
        <begin position="1"/>
        <end position="20"/>
    </location>
</feature>
<evidence type="ECO:0000256" key="8">
    <source>
        <dbReference type="SAM" id="MobiDB-lite"/>
    </source>
</evidence>
<dbReference type="InterPro" id="IPR003439">
    <property type="entry name" value="ABC_transporter-like_ATP-bd"/>
</dbReference>
<dbReference type="InterPro" id="IPR027417">
    <property type="entry name" value="P-loop_NTPase"/>
</dbReference>
<evidence type="ECO:0000259" key="9">
    <source>
        <dbReference type="PROSITE" id="PS50893"/>
    </source>
</evidence>
<dbReference type="AlphaFoldDB" id="A0A9E7AQW3"/>
<dbReference type="KEGG" id="agh:M3I41_08620"/>
<gene>
    <name evidence="10" type="ORF">M3I41_08620</name>
</gene>